<protein>
    <submittedName>
        <fullName evidence="2">Uncharacterized protein</fullName>
    </submittedName>
</protein>
<dbReference type="RefSeq" id="WP_269309931.1">
    <property type="nucleotide sequence ID" value="NZ_CP098242.1"/>
</dbReference>
<evidence type="ECO:0000313" key="2">
    <source>
        <dbReference type="EMBL" id="WAW10864.1"/>
    </source>
</evidence>
<dbReference type="AlphaFoldDB" id="A0A9E9LXU8"/>
<reference evidence="2" key="1">
    <citation type="journal article" date="2022" name="Front. Microbiol.">
        <title>New perspectives on an old grouping: The genomic and phenotypic variability of Oxalobacter formigenes and the implications for calcium oxalate stone prevention.</title>
        <authorList>
            <person name="Chmiel J.A."/>
            <person name="Carr C."/>
            <person name="Stuivenberg G.A."/>
            <person name="Venema R."/>
            <person name="Chanyi R.M."/>
            <person name="Al K.F."/>
            <person name="Giguere D."/>
            <person name="Say H."/>
            <person name="Akouris P.P."/>
            <person name="Dominguez Romero S.A."/>
            <person name="Kwong A."/>
            <person name="Tai V."/>
            <person name="Koval S.F."/>
            <person name="Razvi H."/>
            <person name="Bjazevic J."/>
            <person name="Burton J.P."/>
        </authorList>
    </citation>
    <scope>NUCLEOTIDE SEQUENCE</scope>
    <source>
        <strain evidence="2">WoOx3</strain>
    </source>
</reference>
<dbReference type="KEGG" id="ovb:NB640_04250"/>
<evidence type="ECO:0000313" key="3">
    <source>
        <dbReference type="Proteomes" id="UP001156215"/>
    </source>
</evidence>
<gene>
    <name evidence="2" type="ORF">NB640_04250</name>
</gene>
<keyword evidence="1" id="KW-0175">Coiled coil</keyword>
<feature type="coiled-coil region" evidence="1">
    <location>
        <begin position="1"/>
        <end position="35"/>
    </location>
</feature>
<dbReference type="EMBL" id="CP098242">
    <property type="protein sequence ID" value="WAW10864.1"/>
    <property type="molecule type" value="Genomic_DNA"/>
</dbReference>
<organism evidence="2 3">
    <name type="scientific">Oxalobacter vibrioformis</name>
    <dbReference type="NCBI Taxonomy" id="933080"/>
    <lineage>
        <taxon>Bacteria</taxon>
        <taxon>Pseudomonadati</taxon>
        <taxon>Pseudomonadota</taxon>
        <taxon>Betaproteobacteria</taxon>
        <taxon>Burkholderiales</taxon>
        <taxon>Oxalobacteraceae</taxon>
        <taxon>Oxalobacter</taxon>
    </lineage>
</organism>
<dbReference type="Proteomes" id="UP001156215">
    <property type="component" value="Chromosome"/>
</dbReference>
<sequence length="73" mass="7990">MKKQIKKSDAIETKIKALQQQLVATKKHEKAAEERARLDALIAAARGIGLLEKSPDEIRQALKKLGGQADGNQ</sequence>
<accession>A0A9E9LXU8</accession>
<name>A0A9E9LXU8_9BURK</name>
<evidence type="ECO:0000256" key="1">
    <source>
        <dbReference type="SAM" id="Coils"/>
    </source>
</evidence>
<keyword evidence="3" id="KW-1185">Reference proteome</keyword>
<proteinExistence type="predicted"/>